<dbReference type="PANTHER" id="PTHR30015:SF7">
    <property type="entry name" value="TYPE IV METHYL-DIRECTED RESTRICTION ENZYME ECOKMRR"/>
    <property type="match status" value="1"/>
</dbReference>
<dbReference type="InterPro" id="IPR025745">
    <property type="entry name" value="Mrr-like_N_dom"/>
</dbReference>
<gene>
    <name evidence="5" type="ORF">Q757_00540</name>
</gene>
<keyword evidence="1" id="KW-0378">Hydrolase</keyword>
<evidence type="ECO:0000256" key="1">
    <source>
        <dbReference type="ARBA" id="ARBA00022801"/>
    </source>
</evidence>
<evidence type="ECO:0000313" key="6">
    <source>
        <dbReference type="Proteomes" id="UP000030023"/>
    </source>
</evidence>
<dbReference type="Gene3D" id="3.40.1350.10">
    <property type="match status" value="1"/>
</dbReference>
<organism evidence="5 6">
    <name type="scientific">Oenococcus alcoholitolerans</name>
    <dbReference type="NCBI Taxonomy" id="931074"/>
    <lineage>
        <taxon>Bacteria</taxon>
        <taxon>Bacillati</taxon>
        <taxon>Bacillota</taxon>
        <taxon>Bacilli</taxon>
        <taxon>Lactobacillales</taxon>
        <taxon>Lactobacillaceae</taxon>
        <taxon>Oenococcus</taxon>
    </lineage>
</organism>
<dbReference type="Pfam" id="PF14338">
    <property type="entry name" value="Mrr_N"/>
    <property type="match status" value="1"/>
</dbReference>
<feature type="domain" description="Restriction endonuclease type IV Mrr" evidence="3">
    <location>
        <begin position="177"/>
        <end position="295"/>
    </location>
</feature>
<feature type="domain" description="Restriction system protein Mrr-like N-terminal" evidence="4">
    <location>
        <begin position="22"/>
        <end position="103"/>
    </location>
</feature>
<dbReference type="InterPro" id="IPR011335">
    <property type="entry name" value="Restrct_endonuc-II-like"/>
</dbReference>
<dbReference type="EMBL" id="AXCV01000009">
    <property type="protein sequence ID" value="KGO32524.1"/>
    <property type="molecule type" value="Genomic_DNA"/>
</dbReference>
<reference evidence="5 6" key="1">
    <citation type="journal article" date="2014" name="Antonie Van Leeuwenhoek">
        <title>Oenococcus alcoholitolerans sp. nov., a lactic acid bacteria isolated from cachaca and ethanol fermentation processes.</title>
        <authorList>
            <person name="Badotti F."/>
            <person name="Moreira A.P."/>
            <person name="Tonon L.A."/>
            <person name="de Lucena B.T."/>
            <person name="Gomes Fde C."/>
            <person name="Kruger R."/>
            <person name="Thompson C.C."/>
            <person name="de Morais M.A.Jr."/>
            <person name="Rosa C.A."/>
            <person name="Thompson F.L."/>
        </authorList>
    </citation>
    <scope>NUCLEOTIDE SEQUENCE [LARGE SCALE GENOMIC DNA]</scope>
    <source>
        <strain evidence="5 6">UFRJ-M7.2.18</strain>
    </source>
</reference>
<name>A0ABR4XU71_9LACO</name>
<evidence type="ECO:0000259" key="3">
    <source>
        <dbReference type="Pfam" id="PF04471"/>
    </source>
</evidence>
<evidence type="ECO:0000313" key="5">
    <source>
        <dbReference type="EMBL" id="KGO32524.1"/>
    </source>
</evidence>
<feature type="region of interest" description="Disordered" evidence="2">
    <location>
        <begin position="130"/>
        <end position="149"/>
    </location>
</feature>
<dbReference type="PANTHER" id="PTHR30015">
    <property type="entry name" value="MRR RESTRICTION SYSTEM PROTEIN"/>
    <property type="match status" value="1"/>
</dbReference>
<sequence length="322" mass="36194">MVSYKELKIGKHHIPTWDGMASVVLETAAKKTEWHGIDLLQTAVNSIGLPKNLYDQSYPKYPDGRIIDDRAGWAISELTTAGLLMRPRRATYTITDLGRQVFAKYGYKLDGKIIHAQAAYQMHTQELKERNQTTEVSNVSDNPAEEELSKSSFIKEINEQSTKYNNEVATDLLQRIRESEPNFFENLVVKLLVAMGYQGNDGTSWTTQLTNDGGIDGVINQDPLGTSTVYVQAKRYKEGNVVQRPEIDAFYGALHRASADRGVFITTSKYSQGAIEAAKSDSIITIDGIRLTNLMLKYQVGVQVKHHFDLFEIDEDFFDADI</sequence>
<dbReference type="SUPFAM" id="SSF52980">
    <property type="entry name" value="Restriction endonuclease-like"/>
    <property type="match status" value="1"/>
</dbReference>
<dbReference type="Proteomes" id="UP000030023">
    <property type="component" value="Unassembled WGS sequence"/>
</dbReference>
<comment type="caution">
    <text evidence="5">The sequence shown here is derived from an EMBL/GenBank/DDBJ whole genome shotgun (WGS) entry which is preliminary data.</text>
</comment>
<protein>
    <recommendedName>
        <fullName evidence="7">Restriction endonuclease</fullName>
    </recommendedName>
</protein>
<accession>A0ABR4XU71</accession>
<dbReference type="Pfam" id="PF04471">
    <property type="entry name" value="Mrr_cat"/>
    <property type="match status" value="1"/>
</dbReference>
<dbReference type="InterPro" id="IPR052906">
    <property type="entry name" value="Type_IV_Methyl-Rstrct_Enzyme"/>
</dbReference>
<dbReference type="InterPro" id="IPR007560">
    <property type="entry name" value="Restrct_endonuc_IV_Mrr"/>
</dbReference>
<evidence type="ECO:0008006" key="7">
    <source>
        <dbReference type="Google" id="ProtNLM"/>
    </source>
</evidence>
<dbReference type="InterPro" id="IPR011856">
    <property type="entry name" value="tRNA_endonuc-like_dom_sf"/>
</dbReference>
<evidence type="ECO:0000259" key="4">
    <source>
        <dbReference type="Pfam" id="PF14338"/>
    </source>
</evidence>
<evidence type="ECO:0000256" key="2">
    <source>
        <dbReference type="SAM" id="MobiDB-lite"/>
    </source>
</evidence>
<keyword evidence="6" id="KW-1185">Reference proteome</keyword>
<proteinExistence type="predicted"/>